<dbReference type="PANTHER" id="PTHR37308:SF1">
    <property type="entry name" value="POLYPRENYL-PHOSPHATE TRANSPORTER"/>
    <property type="match status" value="1"/>
</dbReference>
<dbReference type="STRING" id="1189621.A3SI_07729"/>
<evidence type="ECO:0000313" key="3">
    <source>
        <dbReference type="Proteomes" id="UP000005551"/>
    </source>
</evidence>
<feature type="transmembrane region" description="Helical" evidence="1">
    <location>
        <begin position="54"/>
        <end position="76"/>
    </location>
</feature>
<evidence type="ECO:0008006" key="4">
    <source>
        <dbReference type="Google" id="ProtNLM"/>
    </source>
</evidence>
<keyword evidence="1" id="KW-1133">Transmembrane helix</keyword>
<comment type="caution">
    <text evidence="2">The sequence shown here is derived from an EMBL/GenBank/DDBJ whole genome shotgun (WGS) entry which is preliminary data.</text>
</comment>
<keyword evidence="3" id="KW-1185">Reference proteome</keyword>
<sequence length="149" mass="15922">MQQTSSPAFRELHRLITGIYERLLGAITALNKESLRLLFTGSFAAFWKAIDGTFLLTVLAGIGLSIVSLSRIIPSLLAEHPIVVWSFFSGLILISGIIILRDIQSWKIGTFLALLAGIGIALLISAIPPGEGNENLFFLFGAGASPSAP</sequence>
<gene>
    <name evidence="2" type="ORF">A3SI_07729</name>
</gene>
<accession>I5C5R1</accession>
<name>I5C5R1_9BACT</name>
<proteinExistence type="predicted"/>
<organism evidence="2 3">
    <name type="scientific">Nitritalea halalkaliphila LW7</name>
    <dbReference type="NCBI Taxonomy" id="1189621"/>
    <lineage>
        <taxon>Bacteria</taxon>
        <taxon>Pseudomonadati</taxon>
        <taxon>Bacteroidota</taxon>
        <taxon>Cytophagia</taxon>
        <taxon>Cytophagales</taxon>
        <taxon>Cyclobacteriaceae</taxon>
        <taxon>Nitritalea</taxon>
    </lineage>
</organism>
<dbReference type="Proteomes" id="UP000005551">
    <property type="component" value="Unassembled WGS sequence"/>
</dbReference>
<reference evidence="2 3" key="1">
    <citation type="submission" date="2012-05" db="EMBL/GenBank/DDBJ databases">
        <title>Genome sequence of Nitritalea halalkaliphila LW7.</title>
        <authorList>
            <person name="Jangir P.K."/>
            <person name="Singh A."/>
            <person name="Shivaji S."/>
            <person name="Sharma R."/>
        </authorList>
    </citation>
    <scope>NUCLEOTIDE SEQUENCE [LARGE SCALE GENOMIC DNA]</scope>
    <source>
        <strain evidence="2 3">LW7</strain>
    </source>
</reference>
<dbReference type="PANTHER" id="PTHR37308">
    <property type="entry name" value="INTEGRAL MEMBRANE PROTEIN"/>
    <property type="match status" value="1"/>
</dbReference>
<dbReference type="Pfam" id="PF04018">
    <property type="entry name" value="VCA0040-like"/>
    <property type="match status" value="1"/>
</dbReference>
<feature type="transmembrane region" description="Helical" evidence="1">
    <location>
        <begin position="82"/>
        <end position="101"/>
    </location>
</feature>
<evidence type="ECO:0000256" key="1">
    <source>
        <dbReference type="SAM" id="Phobius"/>
    </source>
</evidence>
<dbReference type="InterPro" id="IPR007163">
    <property type="entry name" value="VCA0040-like"/>
</dbReference>
<evidence type="ECO:0000313" key="2">
    <source>
        <dbReference type="EMBL" id="EIM77163.1"/>
    </source>
</evidence>
<protein>
    <recommendedName>
        <fullName evidence="4">Integral membrane protein</fullName>
    </recommendedName>
</protein>
<dbReference type="EMBL" id="AJYA01000016">
    <property type="protein sequence ID" value="EIM77163.1"/>
    <property type="molecule type" value="Genomic_DNA"/>
</dbReference>
<keyword evidence="1" id="KW-0472">Membrane</keyword>
<feature type="transmembrane region" description="Helical" evidence="1">
    <location>
        <begin position="108"/>
        <end position="127"/>
    </location>
</feature>
<keyword evidence="1" id="KW-0812">Transmembrane</keyword>
<dbReference type="AlphaFoldDB" id="I5C5R1"/>